<comment type="subcellular location">
    <subcellularLocation>
        <location evidence="1">Cell membrane</location>
        <topology evidence="1">Single-pass membrane protein</topology>
    </subcellularLocation>
</comment>
<protein>
    <submittedName>
        <fullName evidence="9">Plasmid conjugative transfer protein TraF</fullName>
    </submittedName>
</protein>
<reference evidence="9" key="1">
    <citation type="submission" date="2018-01" db="EMBL/GenBank/DDBJ databases">
        <title>Escherichia coli ST648-D co-producing KPC-2, CTX-M- 15 and QnrS1 isgoing to companion animals.</title>
        <authorList>
            <person name="Sellera F."/>
            <person name="Fernandes M."/>
            <person name="Ruiz R."/>
            <person name="Falleiros A."/>
            <person name="Rodrigues F."/>
            <person name="Cerdeira L."/>
            <person name="Lincopan N."/>
        </authorList>
    </citation>
    <scope>NUCLEOTIDE SEQUENCE</scope>
    <source>
        <strain evidence="9">ECSIC9</strain>
        <plasmid evidence="9">pECSIC9</plasmid>
    </source>
</reference>
<evidence type="ECO:0000256" key="8">
    <source>
        <dbReference type="SAM" id="Phobius"/>
    </source>
</evidence>
<evidence type="ECO:0000256" key="5">
    <source>
        <dbReference type="ARBA" id="ARBA00022989"/>
    </source>
</evidence>
<dbReference type="InterPro" id="IPR005498">
    <property type="entry name" value="T4SS_VirB10/TraB/TrbI"/>
</dbReference>
<organism evidence="9">
    <name type="scientific">Escherichia coli</name>
    <dbReference type="NCBI Taxonomy" id="562"/>
    <lineage>
        <taxon>Bacteria</taxon>
        <taxon>Pseudomonadati</taxon>
        <taxon>Pseudomonadota</taxon>
        <taxon>Gammaproteobacteria</taxon>
        <taxon>Enterobacterales</taxon>
        <taxon>Enterobacteriaceae</taxon>
        <taxon>Escherichia</taxon>
    </lineage>
</organism>
<keyword evidence="6 8" id="KW-0472">Membrane</keyword>
<feature type="region of interest" description="Disordered" evidence="7">
    <location>
        <begin position="69"/>
        <end position="143"/>
    </location>
</feature>
<dbReference type="Pfam" id="PF03743">
    <property type="entry name" value="TrbI"/>
    <property type="match status" value="1"/>
</dbReference>
<dbReference type="GO" id="GO:0005886">
    <property type="term" value="C:plasma membrane"/>
    <property type="evidence" value="ECO:0007669"/>
    <property type="project" value="UniProtKB-SubCell"/>
</dbReference>
<feature type="transmembrane region" description="Helical" evidence="8">
    <location>
        <begin position="42"/>
        <end position="61"/>
    </location>
</feature>
<dbReference type="Gene3D" id="2.40.128.260">
    <property type="entry name" value="Type IV secretion system, VirB10/TraB/TrbI"/>
    <property type="match status" value="2"/>
</dbReference>
<gene>
    <name evidence="9" type="ORF">pECSIC9_00046</name>
</gene>
<evidence type="ECO:0000256" key="1">
    <source>
        <dbReference type="ARBA" id="ARBA00004162"/>
    </source>
</evidence>
<feature type="compositionally biased region" description="Polar residues" evidence="7">
    <location>
        <begin position="79"/>
        <end position="104"/>
    </location>
</feature>
<dbReference type="AlphaFoldDB" id="A0A385EN59"/>
<dbReference type="InterPro" id="IPR047695">
    <property type="entry name" value="T4SS_VirB10/PtlG"/>
</dbReference>
<keyword evidence="9" id="KW-0614">Plasmid</keyword>
<feature type="compositionally biased region" description="Acidic residues" evidence="7">
    <location>
        <begin position="9"/>
        <end position="22"/>
    </location>
</feature>
<feature type="compositionally biased region" description="Low complexity" evidence="7">
    <location>
        <begin position="105"/>
        <end position="121"/>
    </location>
</feature>
<geneLocation type="plasmid" evidence="9">
    <name>pECSIC9</name>
</geneLocation>
<keyword evidence="3" id="KW-1003">Cell membrane</keyword>
<evidence type="ECO:0000313" key="9">
    <source>
        <dbReference type="EMBL" id="AXQ86734.1"/>
    </source>
</evidence>
<proteinExistence type="inferred from homology"/>
<evidence type="ECO:0000256" key="2">
    <source>
        <dbReference type="ARBA" id="ARBA00010265"/>
    </source>
</evidence>
<accession>A0A385EN59</accession>
<sequence>MMARKSVDVDQELDENTGDGEFESERGGFKGSNRRSAPGMKAFVILMALLALVFIGITVMGKIRTPAKAEADKDGGKAQQANTLPNYSFNSDPDVNKPATAQNSATDARAVQAAAQADADAGSSNTAARTSNKRKEPSPEELAMQRRLGGELAQTNQAATSNSPGVQPQDNETSEGSSALAKNLTPARLKASRAGVMANPSLTVPKGKMIPCGTGTELDTTVPGQVSCRVSQDVYSADGLVRLIDKGSWVDGQITGGIKDGQARVFVLWERIRNDQDGTIVNIDSAGTNSLGSAGIPGQVDTHMWERLRGAIMISLFSDTLTALVNQTQSNNIQYNSTENSGEQLASEALRSYMSIPPTLYDQQGDAVSIFVARDLDFSGVYTLADN</sequence>
<feature type="compositionally biased region" description="Polar residues" evidence="7">
    <location>
        <begin position="156"/>
        <end position="177"/>
    </location>
</feature>
<dbReference type="NCBIfam" id="NF038091">
    <property type="entry name" value="T4SS_VirB10"/>
    <property type="match status" value="1"/>
</dbReference>
<comment type="similarity">
    <text evidence="2">Belongs to the TrbI/VirB10 family.</text>
</comment>
<dbReference type="InterPro" id="IPR042217">
    <property type="entry name" value="T4SS_VirB10/TrbI"/>
</dbReference>
<evidence type="ECO:0000256" key="7">
    <source>
        <dbReference type="SAM" id="MobiDB-lite"/>
    </source>
</evidence>
<evidence type="ECO:0000256" key="4">
    <source>
        <dbReference type="ARBA" id="ARBA00022692"/>
    </source>
</evidence>
<name>A0A385EN59_ECOLX</name>
<feature type="region of interest" description="Disordered" evidence="7">
    <location>
        <begin position="156"/>
        <end position="180"/>
    </location>
</feature>
<dbReference type="EMBL" id="MG886286">
    <property type="protein sequence ID" value="AXQ86734.1"/>
    <property type="molecule type" value="Genomic_DNA"/>
</dbReference>
<evidence type="ECO:0000256" key="6">
    <source>
        <dbReference type="ARBA" id="ARBA00023136"/>
    </source>
</evidence>
<keyword evidence="5 8" id="KW-1133">Transmembrane helix</keyword>
<keyword evidence="4 8" id="KW-0812">Transmembrane</keyword>
<dbReference type="CDD" id="cd16429">
    <property type="entry name" value="VirB10"/>
    <property type="match status" value="1"/>
</dbReference>
<evidence type="ECO:0000256" key="3">
    <source>
        <dbReference type="ARBA" id="ARBA00022475"/>
    </source>
</evidence>
<feature type="region of interest" description="Disordered" evidence="7">
    <location>
        <begin position="1"/>
        <end position="34"/>
    </location>
</feature>